<dbReference type="PANTHER" id="PTHR43717:SF1">
    <property type="entry name" value="ANAEROBIC NITRIC OXIDE REDUCTASE FLAVORUBREDOXIN"/>
    <property type="match status" value="1"/>
</dbReference>
<dbReference type="InterPro" id="IPR001279">
    <property type="entry name" value="Metallo-B-lactamas"/>
</dbReference>
<dbReference type="PIRSF" id="PIRSF005243">
    <property type="entry name" value="ROO"/>
    <property type="match status" value="1"/>
</dbReference>
<proteinExistence type="inferred from homology"/>
<dbReference type="GO" id="GO:0009055">
    <property type="term" value="F:electron transfer activity"/>
    <property type="evidence" value="ECO:0007669"/>
    <property type="project" value="InterPro"/>
</dbReference>
<dbReference type="RefSeq" id="WP_084578330.1">
    <property type="nucleotide sequence ID" value="NZ_CP155572.1"/>
</dbReference>
<dbReference type="PANTHER" id="PTHR43717">
    <property type="entry name" value="ANAEROBIC NITRIC OXIDE REDUCTASE FLAVORUBREDOXIN"/>
    <property type="match status" value="1"/>
</dbReference>
<dbReference type="SUPFAM" id="SSF52218">
    <property type="entry name" value="Flavoproteins"/>
    <property type="match status" value="1"/>
</dbReference>
<feature type="domain" description="Flavodoxin-like" evidence="2">
    <location>
        <begin position="249"/>
        <end position="387"/>
    </location>
</feature>
<accession>A0A1W2EXC0</accession>
<dbReference type="InterPro" id="IPR029039">
    <property type="entry name" value="Flavoprotein-like_sf"/>
</dbReference>
<gene>
    <name evidence="3" type="ORF">SAMN04488500_13335</name>
</gene>
<dbReference type="SUPFAM" id="SSF56281">
    <property type="entry name" value="Metallo-hydrolase/oxidoreductase"/>
    <property type="match status" value="1"/>
</dbReference>
<dbReference type="Pfam" id="PF00258">
    <property type="entry name" value="Flavodoxin_1"/>
    <property type="match status" value="1"/>
</dbReference>
<dbReference type="InterPro" id="IPR036866">
    <property type="entry name" value="RibonucZ/Hydroxyglut_hydro"/>
</dbReference>
<dbReference type="Gene3D" id="3.40.50.360">
    <property type="match status" value="1"/>
</dbReference>
<dbReference type="GO" id="GO:0010181">
    <property type="term" value="F:FMN binding"/>
    <property type="evidence" value="ECO:0007669"/>
    <property type="project" value="InterPro"/>
</dbReference>
<dbReference type="CDD" id="cd07709">
    <property type="entry name" value="flavodiiron_proteins_MBL-fold"/>
    <property type="match status" value="1"/>
</dbReference>
<dbReference type="GO" id="GO:0046872">
    <property type="term" value="F:metal ion binding"/>
    <property type="evidence" value="ECO:0007669"/>
    <property type="project" value="InterPro"/>
</dbReference>
<dbReference type="InterPro" id="IPR008254">
    <property type="entry name" value="Flavodoxin/NO_synth"/>
</dbReference>
<protein>
    <submittedName>
        <fullName evidence="3">Flavorubredoxin</fullName>
    </submittedName>
</protein>
<dbReference type="PROSITE" id="PS50902">
    <property type="entry name" value="FLAVODOXIN_LIKE"/>
    <property type="match status" value="1"/>
</dbReference>
<name>A0A1W2EXC0_9FIRM</name>
<evidence type="ECO:0000256" key="1">
    <source>
        <dbReference type="ARBA" id="ARBA00007121"/>
    </source>
</evidence>
<dbReference type="EMBL" id="FWXI01000033">
    <property type="protein sequence ID" value="SMD14353.1"/>
    <property type="molecule type" value="Genomic_DNA"/>
</dbReference>
<dbReference type="Proteomes" id="UP000192738">
    <property type="component" value="Unassembled WGS sequence"/>
</dbReference>
<organism evidence="3 4">
    <name type="scientific">Sporomusa malonica</name>
    <dbReference type="NCBI Taxonomy" id="112901"/>
    <lineage>
        <taxon>Bacteria</taxon>
        <taxon>Bacillati</taxon>
        <taxon>Bacillota</taxon>
        <taxon>Negativicutes</taxon>
        <taxon>Selenomonadales</taxon>
        <taxon>Sporomusaceae</taxon>
        <taxon>Sporomusa</taxon>
    </lineage>
</organism>
<comment type="similarity">
    <text evidence="1">In the N-terminal section; belongs to the zinc metallo-hydrolase group 3 family.</text>
</comment>
<dbReference type="Pfam" id="PF19583">
    <property type="entry name" value="ODP"/>
    <property type="match status" value="1"/>
</dbReference>
<keyword evidence="4" id="KW-1185">Reference proteome</keyword>
<dbReference type="OrthoDB" id="9807946at2"/>
<dbReference type="Gene3D" id="3.60.15.10">
    <property type="entry name" value="Ribonuclease Z/Hydroxyacylglutathione hydrolase-like"/>
    <property type="match status" value="1"/>
</dbReference>
<dbReference type="InterPro" id="IPR016440">
    <property type="entry name" value="Rubredoxin-O_OxRdtase"/>
</dbReference>
<sequence length="394" mass="43897">MNQVKLSESVYYVGAVDWNTRDFHGYTTPRGVTYNSYLIVDEKVCLIDTVKAPFAQELLDRVSQIIDPAKIDYIITNHIEPDHSSALPAVMERAPQAKVLLTEHGRTGIIKHYQKSYDFQVVKEGDVLDLGRNKLHFVPVPMLHWPDSMICYLTGEQILFSNDAFGQHISTTKRFDDENDIHEVLYEAEKYYANILLPFGKMVVKAVDKLKELPIQTIAPSHGVVWRKHIPDIVAKYQFWGQGKTTDKIIIAYDSMWGSTERMARQILDGVAAAGVTGKLYKMSTADRSEVIRDVLEAGGVLIGSSTLNNGMLPSMGALMTYLKGLRPTGKVGAAFGAYGWGGGAQNAIEEMMKSAGIAVEQPGVSLKWVPDEAEMDKCFEFGREFAQKVLARI</sequence>
<dbReference type="SMART" id="SM00849">
    <property type="entry name" value="Lactamase_B"/>
    <property type="match status" value="1"/>
</dbReference>
<dbReference type="GO" id="GO:0016651">
    <property type="term" value="F:oxidoreductase activity, acting on NAD(P)H"/>
    <property type="evidence" value="ECO:0007669"/>
    <property type="project" value="UniProtKB-ARBA"/>
</dbReference>
<evidence type="ECO:0000313" key="3">
    <source>
        <dbReference type="EMBL" id="SMD14353.1"/>
    </source>
</evidence>
<dbReference type="InterPro" id="IPR045761">
    <property type="entry name" value="ODP_dom"/>
</dbReference>
<reference evidence="3 4" key="1">
    <citation type="submission" date="2017-04" db="EMBL/GenBank/DDBJ databases">
        <authorList>
            <person name="Afonso C.L."/>
            <person name="Miller P.J."/>
            <person name="Scott M.A."/>
            <person name="Spackman E."/>
            <person name="Goraichik I."/>
            <person name="Dimitrov K.M."/>
            <person name="Suarez D.L."/>
            <person name="Swayne D.E."/>
        </authorList>
    </citation>
    <scope>NUCLEOTIDE SEQUENCE [LARGE SCALE GENOMIC DNA]</scope>
    <source>
        <strain evidence="3 4">DSM 5090</strain>
    </source>
</reference>
<dbReference type="STRING" id="112901.SAMN04488500_13335"/>
<evidence type="ECO:0000313" key="4">
    <source>
        <dbReference type="Proteomes" id="UP000192738"/>
    </source>
</evidence>
<evidence type="ECO:0000259" key="2">
    <source>
        <dbReference type="PROSITE" id="PS50902"/>
    </source>
</evidence>
<dbReference type="AlphaFoldDB" id="A0A1W2EXC0"/>